<evidence type="ECO:0000256" key="1">
    <source>
        <dbReference type="SAM" id="Coils"/>
    </source>
</evidence>
<dbReference type="SUPFAM" id="SSF57783">
    <property type="entry name" value="Zinc beta-ribbon"/>
    <property type="match status" value="1"/>
</dbReference>
<dbReference type="HOGENOM" id="CLU_2327350_0_0_2"/>
<dbReference type="KEGG" id="pyr:P186_2277"/>
<evidence type="ECO:0000259" key="2">
    <source>
        <dbReference type="Pfam" id="PF08271"/>
    </source>
</evidence>
<gene>
    <name evidence="3" type="ORF">P186_2277</name>
</gene>
<dbReference type="eggNOG" id="arCOG05460">
    <property type="taxonomic scope" value="Archaea"/>
</dbReference>
<organism evidence="3 4">
    <name type="scientific">Pyrobaculum ferrireducens</name>
    <dbReference type="NCBI Taxonomy" id="1104324"/>
    <lineage>
        <taxon>Archaea</taxon>
        <taxon>Thermoproteota</taxon>
        <taxon>Thermoprotei</taxon>
        <taxon>Thermoproteales</taxon>
        <taxon>Thermoproteaceae</taxon>
        <taxon>Pyrobaculum</taxon>
    </lineage>
</organism>
<dbReference type="AlphaFoldDB" id="G7VBQ2"/>
<accession>G7VBQ2</accession>
<name>G7VBQ2_9CREN</name>
<protein>
    <recommendedName>
        <fullName evidence="2">TFIIB-type domain-containing protein</fullName>
    </recommendedName>
</protein>
<dbReference type="BioCyc" id="PSP1104324:GJSN-2228-MONOMER"/>
<evidence type="ECO:0000313" key="4">
    <source>
        <dbReference type="Proteomes" id="UP000005867"/>
    </source>
</evidence>
<dbReference type="STRING" id="1104324.P186_2277"/>
<proteinExistence type="predicted"/>
<sequence>MFSVSCPKCGSKDVMLLPTNEYVCKKCGHRWPMPQADYTWIEVEIKKAKLFEKYIDAPVDSCEELVSQLLKELDEKNARLLAAKILLQRAERRRTTPAELKKLYDDAERCFQ</sequence>
<dbReference type="Pfam" id="PF08271">
    <property type="entry name" value="Zn_Ribbon_TF"/>
    <property type="match status" value="1"/>
</dbReference>
<evidence type="ECO:0000313" key="3">
    <source>
        <dbReference type="EMBL" id="AET33669.1"/>
    </source>
</evidence>
<keyword evidence="4" id="KW-1185">Reference proteome</keyword>
<feature type="coiled-coil region" evidence="1">
    <location>
        <begin position="59"/>
        <end position="93"/>
    </location>
</feature>
<dbReference type="Proteomes" id="UP000005867">
    <property type="component" value="Chromosome"/>
</dbReference>
<keyword evidence="1" id="KW-0175">Coiled coil</keyword>
<reference evidence="3 4" key="1">
    <citation type="journal article" date="2012" name="J. Bacteriol.">
        <title>Complete genome sequence of strain 1860, a crenarchaeon of the genus pyrobaculum able to grow with various electron acceptors.</title>
        <authorList>
            <person name="Mardanov A.V."/>
            <person name="Gumerov V.M."/>
            <person name="Slobodkina G.B."/>
            <person name="Beletsky A.V."/>
            <person name="Bonch-Osmolovskaya E.A."/>
            <person name="Ravin N.V."/>
            <person name="Skryabin K.G."/>
        </authorList>
    </citation>
    <scope>NUCLEOTIDE SEQUENCE [LARGE SCALE GENOMIC DNA]</scope>
    <source>
        <strain evidence="3 4">1860</strain>
    </source>
</reference>
<dbReference type="EMBL" id="CP003098">
    <property type="protein sequence ID" value="AET33669.1"/>
    <property type="molecule type" value="Genomic_DNA"/>
</dbReference>
<dbReference type="InterPro" id="IPR013137">
    <property type="entry name" value="Znf_TFIIB"/>
</dbReference>
<feature type="domain" description="TFIIB-type" evidence="2">
    <location>
        <begin position="5"/>
        <end position="42"/>
    </location>
</feature>